<dbReference type="GO" id="GO:0000139">
    <property type="term" value="C:Golgi membrane"/>
    <property type="evidence" value="ECO:0007669"/>
    <property type="project" value="UniProtKB-SubCell"/>
</dbReference>
<organism evidence="10">
    <name type="scientific">Nyssomyia neivai</name>
    <dbReference type="NCBI Taxonomy" id="330878"/>
    <lineage>
        <taxon>Eukaryota</taxon>
        <taxon>Metazoa</taxon>
        <taxon>Ecdysozoa</taxon>
        <taxon>Arthropoda</taxon>
        <taxon>Hexapoda</taxon>
        <taxon>Insecta</taxon>
        <taxon>Pterygota</taxon>
        <taxon>Neoptera</taxon>
        <taxon>Endopterygota</taxon>
        <taxon>Diptera</taxon>
        <taxon>Nematocera</taxon>
        <taxon>Psychodoidea</taxon>
        <taxon>Psychodidae</taxon>
        <taxon>Nyssomyia</taxon>
    </lineage>
</organism>
<evidence type="ECO:0000256" key="6">
    <source>
        <dbReference type="ARBA" id="ARBA00023034"/>
    </source>
</evidence>
<comment type="subcellular location">
    <subcellularLocation>
        <location evidence="1">Golgi apparatus membrane</location>
        <topology evidence="1">Multi-pass membrane protein</topology>
    </subcellularLocation>
</comment>
<protein>
    <submittedName>
        <fullName evidence="10">Putative fgf receptor activating protein 1</fullName>
    </submittedName>
</protein>
<evidence type="ECO:0000256" key="4">
    <source>
        <dbReference type="ARBA" id="ARBA00022692"/>
    </source>
</evidence>
<evidence type="ECO:0000256" key="8">
    <source>
        <dbReference type="SAM" id="Phobius"/>
    </source>
</evidence>
<keyword evidence="7 8" id="KW-0472">Membrane</keyword>
<comment type="similarity">
    <text evidence="2">Belongs to the PGAP2 family.</text>
</comment>
<sequence length="255" mass="29720">MLPEYQSLDKGTPLFRTPFGKFALRVVSLPFFSFIFCVAWSVVFFFERATSTHCHVYNFLPSISAAIGSYQPQRFIWQMAITCHAVPRYMVAYMYLMYYRSCVRKRWHVLVNFATLLNVVENAALLGLSLFTSVDNYEVHKFCFITFIATSELYMLLSYVININCRRGDSLTKLEEKSIAFKGYLCLINIVSFSLAGYFFLRHNSYCEPGIYSLFALFEYIVVLTNMGFHMTAYWDFHGRWISFSCSTGLYFSQN</sequence>
<dbReference type="GO" id="GO:0006506">
    <property type="term" value="P:GPI anchor biosynthetic process"/>
    <property type="evidence" value="ECO:0007669"/>
    <property type="project" value="UniProtKB-KW"/>
</dbReference>
<dbReference type="AlphaFoldDB" id="A0A1L8DJV9"/>
<evidence type="ECO:0000256" key="2">
    <source>
        <dbReference type="ARBA" id="ARBA00007414"/>
    </source>
</evidence>
<dbReference type="PANTHER" id="PTHR12892:SF11">
    <property type="entry name" value="POST-GPI ATTACHMENT TO PROTEINS FACTOR 2"/>
    <property type="match status" value="1"/>
</dbReference>
<dbReference type="GO" id="GO:0005789">
    <property type="term" value="C:endoplasmic reticulum membrane"/>
    <property type="evidence" value="ECO:0007669"/>
    <property type="project" value="TreeGrafter"/>
</dbReference>
<dbReference type="InterPro" id="IPR039545">
    <property type="entry name" value="PGAP2"/>
</dbReference>
<reference evidence="10" key="1">
    <citation type="submission" date="2016-12" db="EMBL/GenBank/DDBJ databases">
        <title>An insight into the sialome and mialome of the sand fly, Nyssomyia neivai.</title>
        <authorList>
            <person name="Sebastian V."/>
            <person name="Goulart T.M."/>
            <person name="Oliveira W."/>
            <person name="Calvo E."/>
            <person name="Oliveira L.F."/>
            <person name="Pinto M.C."/>
            <person name="Rosselino A.M."/>
            <person name="Ribeiro J.M."/>
        </authorList>
    </citation>
    <scope>NUCLEOTIDE SEQUENCE</scope>
</reference>
<evidence type="ECO:0000313" key="10">
    <source>
        <dbReference type="EMBL" id="JAV06748.1"/>
    </source>
</evidence>
<keyword evidence="10" id="KW-0675">Receptor</keyword>
<dbReference type="PANTHER" id="PTHR12892">
    <property type="entry name" value="FGF RECEPTOR ACTIVATING PROTEIN 1"/>
    <property type="match status" value="1"/>
</dbReference>
<proteinExistence type="inferred from homology"/>
<keyword evidence="3" id="KW-0337">GPI-anchor biosynthesis</keyword>
<evidence type="ECO:0000259" key="9">
    <source>
        <dbReference type="Pfam" id="PF10277"/>
    </source>
</evidence>
<evidence type="ECO:0000256" key="3">
    <source>
        <dbReference type="ARBA" id="ARBA00022502"/>
    </source>
</evidence>
<evidence type="ECO:0000256" key="5">
    <source>
        <dbReference type="ARBA" id="ARBA00022989"/>
    </source>
</evidence>
<accession>A0A1L8DJV9</accession>
<evidence type="ECO:0000256" key="1">
    <source>
        <dbReference type="ARBA" id="ARBA00004653"/>
    </source>
</evidence>
<dbReference type="InterPro" id="IPR019402">
    <property type="entry name" value="CWH43_N"/>
</dbReference>
<feature type="transmembrane region" description="Helical" evidence="8">
    <location>
        <begin position="213"/>
        <end position="235"/>
    </location>
</feature>
<dbReference type="Pfam" id="PF10277">
    <property type="entry name" value="Frag1"/>
    <property type="match status" value="1"/>
</dbReference>
<feature type="domain" description="CWH43-like N-terminal" evidence="9">
    <location>
        <begin position="22"/>
        <end position="238"/>
    </location>
</feature>
<keyword evidence="4 8" id="KW-0812">Transmembrane</keyword>
<feature type="transmembrane region" description="Helical" evidence="8">
    <location>
        <begin position="110"/>
        <end position="133"/>
    </location>
</feature>
<dbReference type="EMBL" id="GFDF01007336">
    <property type="protein sequence ID" value="JAV06748.1"/>
    <property type="molecule type" value="Transcribed_RNA"/>
</dbReference>
<feature type="transmembrane region" description="Helical" evidence="8">
    <location>
        <begin position="22"/>
        <end position="46"/>
    </location>
</feature>
<feature type="transmembrane region" description="Helical" evidence="8">
    <location>
        <begin position="181"/>
        <end position="201"/>
    </location>
</feature>
<evidence type="ECO:0000256" key="7">
    <source>
        <dbReference type="ARBA" id="ARBA00023136"/>
    </source>
</evidence>
<keyword evidence="5 8" id="KW-1133">Transmembrane helix</keyword>
<keyword evidence="6" id="KW-0333">Golgi apparatus</keyword>
<name>A0A1L8DJV9_9DIPT</name>
<feature type="transmembrane region" description="Helical" evidence="8">
    <location>
        <begin position="139"/>
        <end position="161"/>
    </location>
</feature>